<dbReference type="RefSeq" id="WP_121345717.1">
    <property type="nucleotide sequence ID" value="NZ_RBLG01000002.1"/>
</dbReference>
<accession>A0A495PXU2</accession>
<dbReference type="PANTHER" id="PTHR30373">
    <property type="entry name" value="UPF0603 PROTEIN YGCG"/>
    <property type="match status" value="1"/>
</dbReference>
<reference evidence="2 3" key="1">
    <citation type="submission" date="2018-10" db="EMBL/GenBank/DDBJ databases">
        <title>Genomic Encyclopedia of Archaeal and Bacterial Type Strains, Phase II (KMG-II): from individual species to whole genera.</title>
        <authorList>
            <person name="Goeker M."/>
        </authorList>
    </citation>
    <scope>NUCLEOTIDE SEQUENCE [LARGE SCALE GENOMIC DNA]</scope>
    <source>
        <strain evidence="2 3">DSM 19839</strain>
    </source>
</reference>
<dbReference type="Gene3D" id="3.10.310.50">
    <property type="match status" value="1"/>
</dbReference>
<sequence length="146" mass="16529">MSKVEEFLTKQEEEEIVEAIRKAEKATSGEIRVHIEKTHGAADIFERSMEVFHLLKMDNTKEENGVLIYVAVEDRDFVIYGDSGINKVVPTDFWESTKDAIVAQFKSGNFKQGLIDGILKAGKELQTHFPWSENNINELPNTISKG</sequence>
<evidence type="ECO:0000259" key="1">
    <source>
        <dbReference type="Pfam" id="PF04536"/>
    </source>
</evidence>
<feature type="domain" description="TPM" evidence="1">
    <location>
        <begin position="5"/>
        <end position="122"/>
    </location>
</feature>
<name>A0A495PXU2_9FLAO</name>
<dbReference type="InterPro" id="IPR007621">
    <property type="entry name" value="TPM_dom"/>
</dbReference>
<comment type="caution">
    <text evidence="2">The sequence shown here is derived from an EMBL/GenBank/DDBJ whole genome shotgun (WGS) entry which is preliminary data.</text>
</comment>
<evidence type="ECO:0000313" key="2">
    <source>
        <dbReference type="EMBL" id="RKS53639.1"/>
    </source>
</evidence>
<proteinExistence type="predicted"/>
<dbReference type="Proteomes" id="UP000276282">
    <property type="component" value="Unassembled WGS sequence"/>
</dbReference>
<dbReference type="OrthoDB" id="9786161at2"/>
<dbReference type="AlphaFoldDB" id="A0A495PXU2"/>
<dbReference type="Pfam" id="PF04536">
    <property type="entry name" value="TPM_phosphatase"/>
    <property type="match status" value="1"/>
</dbReference>
<evidence type="ECO:0000313" key="3">
    <source>
        <dbReference type="Proteomes" id="UP000276282"/>
    </source>
</evidence>
<keyword evidence="3" id="KW-1185">Reference proteome</keyword>
<dbReference type="EMBL" id="RBLG01000002">
    <property type="protein sequence ID" value="RKS53639.1"/>
    <property type="molecule type" value="Genomic_DNA"/>
</dbReference>
<dbReference type="PANTHER" id="PTHR30373:SF8">
    <property type="entry name" value="BLL7265 PROTEIN"/>
    <property type="match status" value="1"/>
</dbReference>
<organism evidence="2 3">
    <name type="scientific">Gillisia mitskevichiae</name>
    <dbReference type="NCBI Taxonomy" id="270921"/>
    <lineage>
        <taxon>Bacteria</taxon>
        <taxon>Pseudomonadati</taxon>
        <taxon>Bacteroidota</taxon>
        <taxon>Flavobacteriia</taxon>
        <taxon>Flavobacteriales</taxon>
        <taxon>Flavobacteriaceae</taxon>
        <taxon>Gillisia</taxon>
    </lineage>
</organism>
<gene>
    <name evidence="2" type="ORF">BC962_1893</name>
</gene>
<protein>
    <submittedName>
        <fullName evidence="2">TLP18.3/Psb32/MOLO-1 phosphatase superfamily protein</fullName>
    </submittedName>
</protein>